<keyword evidence="4" id="KW-1185">Reference proteome</keyword>
<protein>
    <recommendedName>
        <fullName evidence="5">SIR2-like domain-containing protein</fullName>
    </recommendedName>
</protein>
<name>A0A1Y4UHA3_9LACO</name>
<reference evidence="2" key="2">
    <citation type="journal article" date="2018" name="BMC Genomics">
        <title>Whole genome sequencing and function prediction of 133 gut anaerobes isolated from chicken caecum in pure cultures.</title>
        <authorList>
            <person name="Medvecky M."/>
            <person name="Cejkova D."/>
            <person name="Polansky O."/>
            <person name="Karasova D."/>
            <person name="Kubasova T."/>
            <person name="Cizek A."/>
            <person name="Rychlik I."/>
        </authorList>
    </citation>
    <scope>NUCLEOTIDE SEQUENCE</scope>
    <source>
        <strain evidence="2">An101</strain>
        <strain evidence="1">An115</strain>
    </source>
</reference>
<gene>
    <name evidence="2" type="ORF">B5E44_07935</name>
    <name evidence="1" type="ORF">B5E59_05255</name>
</gene>
<accession>A0A1Y4UHA3</accession>
<dbReference type="RefSeq" id="WP_087176297.1">
    <property type="nucleotide sequence ID" value="NZ_NFLS01000010.1"/>
</dbReference>
<comment type="caution">
    <text evidence="2">The sequence shown here is derived from an EMBL/GenBank/DDBJ whole genome shotgun (WGS) entry which is preliminary data.</text>
</comment>
<dbReference type="Proteomes" id="UP000195859">
    <property type="component" value="Unassembled WGS sequence"/>
</dbReference>
<proteinExistence type="predicted"/>
<dbReference type="EMBL" id="NFLS01000010">
    <property type="protein sequence ID" value="OUQ56284.1"/>
    <property type="molecule type" value="Genomic_DNA"/>
</dbReference>
<dbReference type="Proteomes" id="UP000196293">
    <property type="component" value="Unassembled WGS sequence"/>
</dbReference>
<evidence type="ECO:0000313" key="2">
    <source>
        <dbReference type="EMBL" id="OUQ75138.1"/>
    </source>
</evidence>
<reference evidence="3 4" key="1">
    <citation type="submission" date="2017-04" db="EMBL/GenBank/DDBJ databases">
        <title>Function of individual gut microbiota members based on whole genome sequencing of pure cultures obtained from chicken caecum.</title>
        <authorList>
            <person name="Medvecky M."/>
            <person name="Cejkova D."/>
            <person name="Polansky O."/>
            <person name="Karasova D."/>
            <person name="Kubasova T."/>
            <person name="Cizek A."/>
            <person name="Rychlik I."/>
        </authorList>
    </citation>
    <scope>NUCLEOTIDE SEQUENCE [LARGE SCALE GENOMIC DNA]</scope>
    <source>
        <strain evidence="3">An101</strain>
        <strain evidence="4">An115</strain>
    </source>
</reference>
<evidence type="ECO:0008006" key="5">
    <source>
        <dbReference type="Google" id="ProtNLM"/>
    </source>
</evidence>
<evidence type="ECO:0000313" key="3">
    <source>
        <dbReference type="Proteomes" id="UP000195859"/>
    </source>
</evidence>
<dbReference type="AlphaFoldDB" id="A0A1Y4UHA3"/>
<evidence type="ECO:0000313" key="1">
    <source>
        <dbReference type="EMBL" id="OUQ56284.1"/>
    </source>
</evidence>
<dbReference type="EMBL" id="NFLZ01000022">
    <property type="protein sequence ID" value="OUQ75138.1"/>
    <property type="molecule type" value="Genomic_DNA"/>
</dbReference>
<evidence type="ECO:0000313" key="4">
    <source>
        <dbReference type="Proteomes" id="UP000196293"/>
    </source>
</evidence>
<organism evidence="2 3">
    <name type="scientific">Lactobacillus gallinarum</name>
    <dbReference type="NCBI Taxonomy" id="52242"/>
    <lineage>
        <taxon>Bacteria</taxon>
        <taxon>Bacillati</taxon>
        <taxon>Bacillota</taxon>
        <taxon>Bacilli</taxon>
        <taxon>Lactobacillales</taxon>
        <taxon>Lactobacillaceae</taxon>
        <taxon>Lactobacillus</taxon>
    </lineage>
</organism>
<sequence length="510" mass="58887">MSKTFGFLFGAGAEISYKMPSGGEFALDIFREDTTKSKEKFKDLRSAIEPSNTYASKWLPKEYSDKKVATFTTRVFEELIKETIENNRKLIVNRINSFDNLAKAVIKRMDEGKENADQIDNVIFNDLKKYPTNISAEQLLSFSSYLNSNELNGNGLFENRYFGVLLEYYKKLDKLDFSISDQQYLQDIIKTILQLQIGAMSSEVSRNLEDNVFEVDKLNFDFFDDLGGTLRVDFSTAGVQGLTLITKRKDISKSHPIIQFGFKVLDMIFSEVLNYKTLIDSYWYFLYTPKTDWAKFCKISIFLWNVRQYIVNQVEDKVDKTARGYYEELEGSSLNEEQMIIGTTNYSNLINEKLHSKNIIFLNGNINEFYDPYLNTIGSEEELNKVESHFIVPLLFTQSGTKPMTAISMSEKYVDYYRKLKAADAICTIGFGFNPDDEHINGIIRTLINKDNKELYVIKPDSGKDVKEESEELAVKLRVINPQKIHIIFINPKTRKDENGNLWINVLEKL</sequence>